<protein>
    <submittedName>
        <fullName evidence="1">Uncharacterized protein</fullName>
    </submittedName>
</protein>
<reference evidence="1" key="1">
    <citation type="journal article" date="2014" name="Front. Microbiol.">
        <title>High frequency of phylogenetically diverse reductive dehalogenase-homologous genes in deep subseafloor sedimentary metagenomes.</title>
        <authorList>
            <person name="Kawai M."/>
            <person name="Futagami T."/>
            <person name="Toyoda A."/>
            <person name="Takaki Y."/>
            <person name="Nishi S."/>
            <person name="Hori S."/>
            <person name="Arai W."/>
            <person name="Tsubouchi T."/>
            <person name="Morono Y."/>
            <person name="Uchiyama I."/>
            <person name="Ito T."/>
            <person name="Fujiyama A."/>
            <person name="Inagaki F."/>
            <person name="Takami H."/>
        </authorList>
    </citation>
    <scope>NUCLEOTIDE SEQUENCE</scope>
    <source>
        <strain evidence="1">Expedition CK06-06</strain>
    </source>
</reference>
<feature type="non-terminal residue" evidence="1">
    <location>
        <position position="164"/>
    </location>
</feature>
<organism evidence="1">
    <name type="scientific">marine sediment metagenome</name>
    <dbReference type="NCBI Taxonomy" id="412755"/>
    <lineage>
        <taxon>unclassified sequences</taxon>
        <taxon>metagenomes</taxon>
        <taxon>ecological metagenomes</taxon>
    </lineage>
</organism>
<sequence length="164" mass="17789">MAAVAGKSLLVKSIYCIASTDDTYLTIRVDRVTVAIYRVKGRAGNHLSPLLVGYVVPHLMDFLTSRGINVSIPVAEGQTFNVGRFAETGNVIVVYDEYDAGDIRSDMPNGSQALEYIFMQYMSSSETPVASQDITFDTSLSPAEFPDFPAGKSVPAKHEITMLG</sequence>
<name>X1VLD2_9ZZZZ</name>
<evidence type="ECO:0000313" key="1">
    <source>
        <dbReference type="EMBL" id="GAJ09065.1"/>
    </source>
</evidence>
<dbReference type="AlphaFoldDB" id="X1VLD2"/>
<dbReference type="EMBL" id="BARW01025480">
    <property type="protein sequence ID" value="GAJ09065.1"/>
    <property type="molecule type" value="Genomic_DNA"/>
</dbReference>
<comment type="caution">
    <text evidence="1">The sequence shown here is derived from an EMBL/GenBank/DDBJ whole genome shotgun (WGS) entry which is preliminary data.</text>
</comment>
<accession>X1VLD2</accession>
<gene>
    <name evidence="1" type="ORF">S12H4_41761</name>
</gene>
<proteinExistence type="predicted"/>